<protein>
    <submittedName>
        <fullName evidence="2">Unannotated protein</fullName>
    </submittedName>
</protein>
<reference evidence="2" key="1">
    <citation type="submission" date="2020-05" db="EMBL/GenBank/DDBJ databases">
        <authorList>
            <person name="Chiriac C."/>
            <person name="Salcher M."/>
            <person name="Ghai R."/>
            <person name="Kavagutti S V."/>
        </authorList>
    </citation>
    <scope>NUCLEOTIDE SEQUENCE</scope>
</reference>
<dbReference type="Gene3D" id="2.40.10.220">
    <property type="entry name" value="predicted glycosyltransferase like domains"/>
    <property type="match status" value="1"/>
</dbReference>
<evidence type="ECO:0000313" key="2">
    <source>
        <dbReference type="EMBL" id="CAB4912281.1"/>
    </source>
</evidence>
<dbReference type="InterPro" id="IPR009875">
    <property type="entry name" value="PilZ_domain"/>
</dbReference>
<dbReference type="Pfam" id="PF07238">
    <property type="entry name" value="PilZ"/>
    <property type="match status" value="1"/>
</dbReference>
<feature type="domain" description="PilZ" evidence="1">
    <location>
        <begin position="100"/>
        <end position="202"/>
    </location>
</feature>
<dbReference type="GO" id="GO:0035438">
    <property type="term" value="F:cyclic-di-GMP binding"/>
    <property type="evidence" value="ECO:0007669"/>
    <property type="project" value="InterPro"/>
</dbReference>
<gene>
    <name evidence="2" type="ORF">UFOPK3609_00943</name>
</gene>
<organism evidence="2">
    <name type="scientific">freshwater metagenome</name>
    <dbReference type="NCBI Taxonomy" id="449393"/>
    <lineage>
        <taxon>unclassified sequences</taxon>
        <taxon>metagenomes</taxon>
        <taxon>ecological metagenomes</taxon>
    </lineage>
</organism>
<dbReference type="EMBL" id="CAFBMQ010000133">
    <property type="protein sequence ID" value="CAB4912281.1"/>
    <property type="molecule type" value="Genomic_DNA"/>
</dbReference>
<name>A0A6J7GUX1_9ZZZZ</name>
<sequence length="214" mass="23356">MTDGEELPGPRSVIDVQVADRDDLLVAFVPEDQPGDGVLVVTVAQDRTGRRIRVPVGDQVELVWSTRSGPRARTAEVLEVVLDGEPTWRLQPVSGTRSAQRRGAVRAEVGLPVVLTDGGRTVTGTSLDLSETGLRGRWPVEAGWPAVLDRVTVTLQLTDGSSISGPAEVRRGFPVTDGRLEASLVFLDWPERAQDQVRGRVFERLRHLARRGDL</sequence>
<evidence type="ECO:0000259" key="1">
    <source>
        <dbReference type="Pfam" id="PF07238"/>
    </source>
</evidence>
<accession>A0A6J7GUX1</accession>
<dbReference type="AlphaFoldDB" id="A0A6J7GUX1"/>
<proteinExistence type="predicted"/>